<organism evidence="1 2">
    <name type="scientific">Vairimorpha necatrix</name>
    <dbReference type="NCBI Taxonomy" id="6039"/>
    <lineage>
        <taxon>Eukaryota</taxon>
        <taxon>Fungi</taxon>
        <taxon>Fungi incertae sedis</taxon>
        <taxon>Microsporidia</taxon>
        <taxon>Nosematidae</taxon>
        <taxon>Vairimorpha</taxon>
    </lineage>
</organism>
<dbReference type="GeneID" id="90542533"/>
<reference evidence="1" key="1">
    <citation type="journal article" date="2024" name="BMC Genomics">
        <title>Functional annotation of a divergent genome using sequence and structure-based similarity.</title>
        <authorList>
            <person name="Svedberg D."/>
            <person name="Winiger R.R."/>
            <person name="Berg A."/>
            <person name="Sharma H."/>
            <person name="Tellgren-Roth C."/>
            <person name="Debrunner-Vossbrinck B.A."/>
            <person name="Vossbrinck C.R."/>
            <person name="Barandun J."/>
        </authorList>
    </citation>
    <scope>NUCLEOTIDE SEQUENCE</scope>
    <source>
        <strain evidence="1">Illinois isolate</strain>
    </source>
</reference>
<proteinExistence type="predicted"/>
<dbReference type="KEGG" id="vnx:VNE69_10051"/>
<dbReference type="EMBL" id="CP142735">
    <property type="protein sequence ID" value="WUR04700.1"/>
    <property type="molecule type" value="Genomic_DNA"/>
</dbReference>
<accession>A0AAX4JFC5</accession>
<dbReference type="Proteomes" id="UP001334084">
    <property type="component" value="Chromosome 10"/>
</dbReference>
<dbReference type="AlphaFoldDB" id="A0AAX4JFC5"/>
<evidence type="ECO:0000313" key="2">
    <source>
        <dbReference type="Proteomes" id="UP001334084"/>
    </source>
</evidence>
<sequence length="139" mass="16631">MYYLFEFDINELDIKELNTMVKINSGNMCHHDAKILKKLFKIYNVNDLYHIEARFEIGYLEITPNKIEKIMPRKFGLDVQSDSISFFHGYTKNQVYLENESNKYDGEKKIIPKNYFNEIKKIMKKINYIVNCDDLIKLT</sequence>
<keyword evidence="2" id="KW-1185">Reference proteome</keyword>
<dbReference type="RefSeq" id="XP_065330845.1">
    <property type="nucleotide sequence ID" value="XM_065474773.1"/>
</dbReference>
<name>A0AAX4JFC5_9MICR</name>
<gene>
    <name evidence="1" type="ORF">VNE69_10051</name>
</gene>
<evidence type="ECO:0000313" key="1">
    <source>
        <dbReference type="EMBL" id="WUR04700.1"/>
    </source>
</evidence>
<protein>
    <submittedName>
        <fullName evidence="1">Uncharacterized protein</fullName>
    </submittedName>
</protein>